<dbReference type="InterPro" id="IPR000668">
    <property type="entry name" value="Peptidase_C1A_C"/>
</dbReference>
<feature type="non-terminal residue" evidence="3">
    <location>
        <position position="175"/>
    </location>
</feature>
<dbReference type="AlphaFoldDB" id="A0AAN5DHF8"/>
<dbReference type="Pfam" id="PF00112">
    <property type="entry name" value="Peptidase_C1"/>
    <property type="match status" value="1"/>
</dbReference>
<dbReference type="PRINTS" id="PR00705">
    <property type="entry name" value="PAPAIN"/>
</dbReference>
<dbReference type="GO" id="GO:0008234">
    <property type="term" value="F:cysteine-type peptidase activity"/>
    <property type="evidence" value="ECO:0007669"/>
    <property type="project" value="InterPro"/>
</dbReference>
<organism evidence="3 4">
    <name type="scientific">Pristionchus mayeri</name>
    <dbReference type="NCBI Taxonomy" id="1317129"/>
    <lineage>
        <taxon>Eukaryota</taxon>
        <taxon>Metazoa</taxon>
        <taxon>Ecdysozoa</taxon>
        <taxon>Nematoda</taxon>
        <taxon>Chromadorea</taxon>
        <taxon>Rhabditida</taxon>
        <taxon>Rhabditina</taxon>
        <taxon>Diplogasteromorpha</taxon>
        <taxon>Diplogasteroidea</taxon>
        <taxon>Neodiplogasteridae</taxon>
        <taxon>Pristionchus</taxon>
    </lineage>
</organism>
<proteinExistence type="inferred from homology"/>
<evidence type="ECO:0000313" key="3">
    <source>
        <dbReference type="EMBL" id="GMR62960.1"/>
    </source>
</evidence>
<dbReference type="GO" id="GO:0006508">
    <property type="term" value="P:proteolysis"/>
    <property type="evidence" value="ECO:0007669"/>
    <property type="project" value="InterPro"/>
</dbReference>
<protein>
    <recommendedName>
        <fullName evidence="2">Peptidase C1A papain C-terminal domain-containing protein</fullName>
    </recommendedName>
</protein>
<dbReference type="CDD" id="cd02248">
    <property type="entry name" value="Peptidase_C1A"/>
    <property type="match status" value="1"/>
</dbReference>
<comment type="similarity">
    <text evidence="1">Belongs to the peptidase C1 family.</text>
</comment>
<dbReference type="SUPFAM" id="SSF54001">
    <property type="entry name" value="Cysteine proteinases"/>
    <property type="match status" value="1"/>
</dbReference>
<dbReference type="Gene3D" id="3.90.70.10">
    <property type="entry name" value="Cysteine proteinases"/>
    <property type="match status" value="1"/>
</dbReference>
<reference evidence="4" key="1">
    <citation type="submission" date="2022-10" db="EMBL/GenBank/DDBJ databases">
        <title>Genome assembly of Pristionchus species.</title>
        <authorList>
            <person name="Yoshida K."/>
            <person name="Sommer R.J."/>
        </authorList>
    </citation>
    <scope>NUCLEOTIDE SEQUENCE [LARGE SCALE GENOMIC DNA]</scope>
    <source>
        <strain evidence="4">RS5460</strain>
    </source>
</reference>
<dbReference type="SMART" id="SM00645">
    <property type="entry name" value="Pept_C1"/>
    <property type="match status" value="1"/>
</dbReference>
<dbReference type="EMBL" id="BTRK01000006">
    <property type="protein sequence ID" value="GMR62960.1"/>
    <property type="molecule type" value="Genomic_DNA"/>
</dbReference>
<dbReference type="Proteomes" id="UP001328107">
    <property type="component" value="Unassembled WGS sequence"/>
</dbReference>
<comment type="caution">
    <text evidence="3">The sequence shown here is derived from an EMBL/GenBank/DDBJ whole genome shotgun (WGS) entry which is preliminary data.</text>
</comment>
<accession>A0AAN5DHF8</accession>
<name>A0AAN5DHF8_9BILA</name>
<keyword evidence="4" id="KW-1185">Reference proteome</keyword>
<dbReference type="InterPro" id="IPR039417">
    <property type="entry name" value="Peptidase_C1A_papain-like"/>
</dbReference>
<dbReference type="InterPro" id="IPR013128">
    <property type="entry name" value="Peptidase_C1A"/>
</dbReference>
<gene>
    <name evidence="3" type="ORF">PMAYCL1PPCAC_33155</name>
</gene>
<evidence type="ECO:0000256" key="1">
    <source>
        <dbReference type="ARBA" id="ARBA00008455"/>
    </source>
</evidence>
<dbReference type="PANTHER" id="PTHR12411">
    <property type="entry name" value="CYSTEINE PROTEASE FAMILY C1-RELATED"/>
    <property type="match status" value="1"/>
</dbReference>
<sequence length="175" mass="19524">LQGYYCGSCWAFTTTAALESHYALKYDLDVSLSEQNLVDCSRNEDLHGCAGGNSASAMDYIYRNDGIDTDQSYPYEGQDSYCRFSQDSIGATDYGYVRLRSGDEHALKEAVATIGPIAVAFDSRDGDFQHYNGEGVYNSPYCYSDVWHLDHTLLVIGYGNDPEYGDDGDYWLVKN</sequence>
<dbReference type="InterPro" id="IPR038765">
    <property type="entry name" value="Papain-like_cys_pep_sf"/>
</dbReference>
<feature type="non-terminal residue" evidence="3">
    <location>
        <position position="1"/>
    </location>
</feature>
<evidence type="ECO:0000259" key="2">
    <source>
        <dbReference type="SMART" id="SM00645"/>
    </source>
</evidence>
<feature type="domain" description="Peptidase C1A papain C-terminal" evidence="2">
    <location>
        <begin position="2"/>
        <end position="175"/>
    </location>
</feature>
<evidence type="ECO:0000313" key="4">
    <source>
        <dbReference type="Proteomes" id="UP001328107"/>
    </source>
</evidence>